<proteinExistence type="predicted"/>
<organism evidence="1 2">
    <name type="scientific">Agrobacterium deltaense Zutra 3/1</name>
    <dbReference type="NCBI Taxonomy" id="1183427"/>
    <lineage>
        <taxon>Bacteria</taxon>
        <taxon>Pseudomonadati</taxon>
        <taxon>Pseudomonadota</taxon>
        <taxon>Alphaproteobacteria</taxon>
        <taxon>Hyphomicrobiales</taxon>
        <taxon>Rhizobiaceae</taxon>
        <taxon>Rhizobium/Agrobacterium group</taxon>
        <taxon>Agrobacterium</taxon>
    </lineage>
</organism>
<accession>A0A1S7P3U7</accession>
<name>A0A1S7P3U7_9HYPH</name>
<sequence length="138" mass="15349">MMATPERAFWPFTPRPPVLPLPEPIPRPTRIRSLEAPSLSLISLSFMIGYSVSLLVNDANEMLDRTDHAANRRSVFQGALTMHLVETQTDQRLTLDCRAANRAADLFDRNSLLGFSSFLGHDPAPYSSEALPEAARRA</sequence>
<dbReference type="AlphaFoldDB" id="A0A1S7P3U7"/>
<gene>
    <name evidence="1" type="ORF">AGR7C_Cc110287</name>
</gene>
<dbReference type="EMBL" id="FBWG01000003">
    <property type="protein sequence ID" value="CUX15284.1"/>
    <property type="molecule type" value="Genomic_DNA"/>
</dbReference>
<protein>
    <submittedName>
        <fullName evidence="1">Uncharacterized protein</fullName>
    </submittedName>
</protein>
<evidence type="ECO:0000313" key="2">
    <source>
        <dbReference type="Proteomes" id="UP000191987"/>
    </source>
</evidence>
<reference evidence="1 2" key="1">
    <citation type="submission" date="2016-01" db="EMBL/GenBank/DDBJ databases">
        <authorList>
            <person name="Oliw E.H."/>
        </authorList>
    </citation>
    <scope>NUCLEOTIDE SEQUENCE [LARGE SCALE GENOMIC DNA]</scope>
    <source>
        <strain evidence="1 2">Zutra 3-1</strain>
    </source>
</reference>
<evidence type="ECO:0000313" key="1">
    <source>
        <dbReference type="EMBL" id="CUX15284.1"/>
    </source>
</evidence>
<dbReference type="Proteomes" id="UP000191987">
    <property type="component" value="Unassembled WGS sequence"/>
</dbReference>